<keyword evidence="1" id="KW-0812">Transmembrane</keyword>
<protein>
    <recommendedName>
        <fullName evidence="4">Fatty acid hydroxylase domain-containing protein</fullName>
    </recommendedName>
</protein>
<feature type="transmembrane region" description="Helical" evidence="1">
    <location>
        <begin position="216"/>
        <end position="236"/>
    </location>
</feature>
<evidence type="ECO:0008006" key="4">
    <source>
        <dbReference type="Google" id="ProtNLM"/>
    </source>
</evidence>
<evidence type="ECO:0000313" key="3">
    <source>
        <dbReference type="Proteomes" id="UP000275078"/>
    </source>
</evidence>
<sequence>MIPFLLSLTSLPLLLPTSISSSLNLLLLNFAYTTLVLSYHPLQVELFAVLGACLAFYLLPTALMAVAESLFPNWRIKPTRVKPAKRWKGREFQVARGLLNVALAAGIEIGLEYVQTEMLEQRSFIRVGRTLPLVGSLLWDLLRVYLIRNVLYYTIHRFVLHHTPKRARNNGFISDTLAPFAAQHKSCYHASSPPPSPLTPLSDGPLAFLALQFIPVYLPCALLHVHILTYTIFLALTNLEVSITHSFLQFPAFVSQVLTPLMLLPWRVFGVKGRVERHWIAGGRREYEGWGVLDWVGGTGRGKGEGWEEGMERVREGVDKSGYAEEVEKAKKRVTRRRS</sequence>
<organism evidence="2 3">
    <name type="scientific">Ascobolus immersus RN42</name>
    <dbReference type="NCBI Taxonomy" id="1160509"/>
    <lineage>
        <taxon>Eukaryota</taxon>
        <taxon>Fungi</taxon>
        <taxon>Dikarya</taxon>
        <taxon>Ascomycota</taxon>
        <taxon>Pezizomycotina</taxon>
        <taxon>Pezizomycetes</taxon>
        <taxon>Pezizales</taxon>
        <taxon>Ascobolaceae</taxon>
        <taxon>Ascobolus</taxon>
    </lineage>
</organism>
<reference evidence="2 3" key="1">
    <citation type="journal article" date="2018" name="Nat. Ecol. Evol.">
        <title>Pezizomycetes genomes reveal the molecular basis of ectomycorrhizal truffle lifestyle.</title>
        <authorList>
            <person name="Murat C."/>
            <person name="Payen T."/>
            <person name="Noel B."/>
            <person name="Kuo A."/>
            <person name="Morin E."/>
            <person name="Chen J."/>
            <person name="Kohler A."/>
            <person name="Krizsan K."/>
            <person name="Balestrini R."/>
            <person name="Da Silva C."/>
            <person name="Montanini B."/>
            <person name="Hainaut M."/>
            <person name="Levati E."/>
            <person name="Barry K.W."/>
            <person name="Belfiori B."/>
            <person name="Cichocki N."/>
            <person name="Clum A."/>
            <person name="Dockter R.B."/>
            <person name="Fauchery L."/>
            <person name="Guy J."/>
            <person name="Iotti M."/>
            <person name="Le Tacon F."/>
            <person name="Lindquist E.A."/>
            <person name="Lipzen A."/>
            <person name="Malagnac F."/>
            <person name="Mello A."/>
            <person name="Molinier V."/>
            <person name="Miyauchi S."/>
            <person name="Poulain J."/>
            <person name="Riccioni C."/>
            <person name="Rubini A."/>
            <person name="Sitrit Y."/>
            <person name="Splivallo R."/>
            <person name="Traeger S."/>
            <person name="Wang M."/>
            <person name="Zifcakova L."/>
            <person name="Wipf D."/>
            <person name="Zambonelli A."/>
            <person name="Paolocci F."/>
            <person name="Nowrousian M."/>
            <person name="Ottonello S."/>
            <person name="Baldrian P."/>
            <person name="Spatafora J.W."/>
            <person name="Henrissat B."/>
            <person name="Nagy L.G."/>
            <person name="Aury J.M."/>
            <person name="Wincker P."/>
            <person name="Grigoriev I.V."/>
            <person name="Bonfante P."/>
            <person name="Martin F.M."/>
        </authorList>
    </citation>
    <scope>NUCLEOTIDE SEQUENCE [LARGE SCALE GENOMIC DNA]</scope>
    <source>
        <strain evidence="2 3">RN42</strain>
    </source>
</reference>
<keyword evidence="1" id="KW-1133">Transmembrane helix</keyword>
<proteinExistence type="predicted"/>
<dbReference type="AlphaFoldDB" id="A0A3N4IFN0"/>
<dbReference type="OrthoDB" id="408954at2759"/>
<keyword evidence="3" id="KW-1185">Reference proteome</keyword>
<evidence type="ECO:0000313" key="2">
    <source>
        <dbReference type="EMBL" id="RPA84257.1"/>
    </source>
</evidence>
<name>A0A3N4IFN0_ASCIM</name>
<dbReference type="STRING" id="1160509.A0A3N4IFN0"/>
<dbReference type="EMBL" id="ML119660">
    <property type="protein sequence ID" value="RPA84257.1"/>
    <property type="molecule type" value="Genomic_DNA"/>
</dbReference>
<accession>A0A3N4IFN0</accession>
<gene>
    <name evidence="2" type="ORF">BJ508DRAFT_412942</name>
</gene>
<dbReference type="Proteomes" id="UP000275078">
    <property type="component" value="Unassembled WGS sequence"/>
</dbReference>
<keyword evidence="1" id="KW-0472">Membrane</keyword>
<evidence type="ECO:0000256" key="1">
    <source>
        <dbReference type="SAM" id="Phobius"/>
    </source>
</evidence>
<feature type="transmembrane region" description="Helical" evidence="1">
    <location>
        <begin position="46"/>
        <end position="71"/>
    </location>
</feature>